<dbReference type="EMBL" id="JAVRQU010000015">
    <property type="protein sequence ID" value="KAK5694922.1"/>
    <property type="molecule type" value="Genomic_DNA"/>
</dbReference>
<dbReference type="InterPro" id="IPR052895">
    <property type="entry name" value="HetReg/Transcr_Mod"/>
</dbReference>
<proteinExistence type="predicted"/>
<gene>
    <name evidence="1" type="ORF">LTR97_009517</name>
</gene>
<evidence type="ECO:0000313" key="1">
    <source>
        <dbReference type="EMBL" id="KAK5694922.1"/>
    </source>
</evidence>
<dbReference type="Pfam" id="PF26639">
    <property type="entry name" value="Het-6_barrel"/>
    <property type="match status" value="1"/>
</dbReference>
<dbReference type="AlphaFoldDB" id="A0AAN7WBM9"/>
<evidence type="ECO:0008006" key="3">
    <source>
        <dbReference type="Google" id="ProtNLM"/>
    </source>
</evidence>
<dbReference type="PANTHER" id="PTHR24148:SF73">
    <property type="entry name" value="HET DOMAIN PROTEIN (AFU_ORTHOLOGUE AFUA_8G01020)"/>
    <property type="match status" value="1"/>
</dbReference>
<name>A0AAN7WBM9_9PEZI</name>
<protein>
    <recommendedName>
        <fullName evidence="3">Heterokaryon incompatibility domain-containing protein</fullName>
    </recommendedName>
</protein>
<dbReference type="PANTHER" id="PTHR24148">
    <property type="entry name" value="ANKYRIN REPEAT DOMAIN-CONTAINING PROTEIN 39 HOMOLOG-RELATED"/>
    <property type="match status" value="1"/>
</dbReference>
<dbReference type="Proteomes" id="UP001310594">
    <property type="component" value="Unassembled WGS sequence"/>
</dbReference>
<reference evidence="1" key="1">
    <citation type="submission" date="2023-08" db="EMBL/GenBank/DDBJ databases">
        <title>Black Yeasts Isolated from many extreme environments.</title>
        <authorList>
            <person name="Coleine C."/>
            <person name="Stajich J.E."/>
            <person name="Selbmann L."/>
        </authorList>
    </citation>
    <scope>NUCLEOTIDE SEQUENCE</scope>
    <source>
        <strain evidence="1">CCFEE 5810</strain>
    </source>
</reference>
<accession>A0AAN7WBM9</accession>
<sequence>MSGSVSKGLFTQRLEARLKDLHSFLWSSVNNGRAFDDVLLRNDCFHAAARSALRVTSTDPRDKVYSLLGVISAPEARLVTIDYGAAPWKVYADATHAAISASLDLGILELARRQYTSVAELPSWAADFSQPLSSTRNVKIPVLGLRARCLDITPDSASSTRLFGTWVATLSVDSRYLHIRGVRLDAIRTGVMLAAPHDFAYLLDVVLDMLDIPSNHVFTKCDGPGNGRLPRVTIEDKLCPSSNGRKYARANEPLLDFILDILGYWSQCVTLPFEWEQNGGIWQSPQAQIRDEYEQYMNGPEDWEDYEPLIFLGAYSSYATFVAGGLSIFCTEGGFVGLAPGETVTGDQLFLMRGACLPVILRPAYDNMWTFGGFAYVHGIGQGQLVCIKPDHILEDEELVLC</sequence>
<evidence type="ECO:0000313" key="2">
    <source>
        <dbReference type="Proteomes" id="UP001310594"/>
    </source>
</evidence>
<organism evidence="1 2">
    <name type="scientific">Elasticomyces elasticus</name>
    <dbReference type="NCBI Taxonomy" id="574655"/>
    <lineage>
        <taxon>Eukaryota</taxon>
        <taxon>Fungi</taxon>
        <taxon>Dikarya</taxon>
        <taxon>Ascomycota</taxon>
        <taxon>Pezizomycotina</taxon>
        <taxon>Dothideomycetes</taxon>
        <taxon>Dothideomycetidae</taxon>
        <taxon>Mycosphaerellales</taxon>
        <taxon>Teratosphaeriaceae</taxon>
        <taxon>Elasticomyces</taxon>
    </lineage>
</organism>
<comment type="caution">
    <text evidence="1">The sequence shown here is derived from an EMBL/GenBank/DDBJ whole genome shotgun (WGS) entry which is preliminary data.</text>
</comment>